<protein>
    <recommendedName>
        <fullName evidence="7">Patatin</fullName>
        <ecNumber evidence="7">3.1.1.-</ecNumber>
    </recommendedName>
</protein>
<dbReference type="EMBL" id="CP136891">
    <property type="protein sequence ID" value="WOK99531.1"/>
    <property type="molecule type" value="Genomic_DNA"/>
</dbReference>
<evidence type="ECO:0000256" key="3">
    <source>
        <dbReference type="ARBA" id="ARBA00022963"/>
    </source>
</evidence>
<evidence type="ECO:0000313" key="11">
    <source>
        <dbReference type="Proteomes" id="UP001327560"/>
    </source>
</evidence>
<evidence type="ECO:0000259" key="9">
    <source>
        <dbReference type="PROSITE" id="PS51635"/>
    </source>
</evidence>
<accession>A0AAQ3K0J7</accession>
<evidence type="ECO:0000313" key="10">
    <source>
        <dbReference type="EMBL" id="WOK99531.1"/>
    </source>
</evidence>
<keyword evidence="2 7" id="KW-0378">Hydrolase</keyword>
<dbReference type="InterPro" id="IPR002641">
    <property type="entry name" value="PNPLA_dom"/>
</dbReference>
<keyword evidence="3 7" id="KW-0442">Lipid degradation</keyword>
<evidence type="ECO:0000256" key="4">
    <source>
        <dbReference type="ARBA" id="ARBA00023098"/>
    </source>
</evidence>
<evidence type="ECO:0000256" key="2">
    <source>
        <dbReference type="ARBA" id="ARBA00022801"/>
    </source>
</evidence>
<dbReference type="PROSITE" id="PS51635">
    <property type="entry name" value="PNPLA"/>
    <property type="match status" value="1"/>
</dbReference>
<evidence type="ECO:0000256" key="5">
    <source>
        <dbReference type="ARBA" id="ARBA00025642"/>
    </source>
</evidence>
<comment type="function">
    <text evidence="7">Lipolytic acyl hydrolase (LAH).</text>
</comment>
<organism evidence="10 11">
    <name type="scientific">Canna indica</name>
    <name type="common">Indian-shot</name>
    <dbReference type="NCBI Taxonomy" id="4628"/>
    <lineage>
        <taxon>Eukaryota</taxon>
        <taxon>Viridiplantae</taxon>
        <taxon>Streptophyta</taxon>
        <taxon>Embryophyta</taxon>
        <taxon>Tracheophyta</taxon>
        <taxon>Spermatophyta</taxon>
        <taxon>Magnoliopsida</taxon>
        <taxon>Liliopsida</taxon>
        <taxon>Zingiberales</taxon>
        <taxon>Cannaceae</taxon>
        <taxon>Canna</taxon>
    </lineage>
</organism>
<comment type="domain">
    <text evidence="7">The nitrogen atoms of the two glycine residues in the GGXR motif define the oxyanion hole, and stabilize the oxyanion that forms during the nucleophilic attack by the catalytic serine during substrate cleavage.</text>
</comment>
<evidence type="ECO:0000256" key="8">
    <source>
        <dbReference type="SAM" id="MobiDB-lite"/>
    </source>
</evidence>
<dbReference type="Gene3D" id="3.40.1090.10">
    <property type="entry name" value="Cytosolic phospholipase A2 catalytic domain"/>
    <property type="match status" value="1"/>
</dbReference>
<name>A0AAQ3K0J7_9LILI</name>
<comment type="caution">
    <text evidence="6">Lacks conserved residue(s) required for the propagation of feature annotation.</text>
</comment>
<dbReference type="PANTHER" id="PTHR32241:SF12">
    <property type="entry name" value="OS03G0784100 PROTEIN"/>
    <property type="match status" value="1"/>
</dbReference>
<evidence type="ECO:0000256" key="7">
    <source>
        <dbReference type="RuleBase" id="RU361262"/>
    </source>
</evidence>
<feature type="compositionally biased region" description="Low complexity" evidence="8">
    <location>
        <begin position="425"/>
        <end position="446"/>
    </location>
</feature>
<dbReference type="CDD" id="cd07199">
    <property type="entry name" value="Pat17_PNPLA8_PNPLA9_like"/>
    <property type="match status" value="1"/>
</dbReference>
<comment type="similarity">
    <text evidence="1 7">Belongs to the patatin family.</text>
</comment>
<dbReference type="Proteomes" id="UP001327560">
    <property type="component" value="Chromosome 2"/>
</dbReference>
<keyword evidence="4 7" id="KW-0443">Lipid metabolism</keyword>
<dbReference type="InterPro" id="IPR016035">
    <property type="entry name" value="Acyl_Trfase/lysoPLipase"/>
</dbReference>
<sequence>MSSAPTPAESIVDVDKLSYEIFSILESKFLFGYDDHPKLLLSSAASPGGLQPPTANAAGGRVRILSIDGGGRPSDALLAAASLACLESSLRRHSGNPSARVADFFDVAAGSGAGGVLAALLFTRGPDGSALLSADDALRLLLARSSRPSSFAPARRGPLGWALSRRHGAVLRRVFGDATLRDTVKPVLVPCYDLATGAPFMFSRADAVEAEGYDFRIREVCAATCADPAAGAAPVEMRSADGRTRIAAVGGGVAMGNPSAAAITHVLNNRQEFPFATGMEDLMLLSLGSTSGGTLGAEAGAGRRRPVPSQAELVRIAGEGVADVVDQAIAMAFGNDRTNNYVRIQANGFQSDHNTFKSSNASKLLGLLEKQLSQKNVESMLFRGKKIAEQTNAEKLEWFAGELVKEDARRKKSKIPSVVFKQVMTPRTSSSTTAPAITPASKTSPARTSTSPVTS</sequence>
<dbReference type="GO" id="GO:0016042">
    <property type="term" value="P:lipid catabolic process"/>
    <property type="evidence" value="ECO:0007669"/>
    <property type="project" value="UniProtKB-KW"/>
</dbReference>
<dbReference type="AlphaFoldDB" id="A0AAQ3K0J7"/>
<feature type="domain" description="PNPLA" evidence="9">
    <location>
        <begin position="65"/>
        <end position="263"/>
    </location>
</feature>
<evidence type="ECO:0000256" key="6">
    <source>
        <dbReference type="PROSITE-ProRule" id="PRU01161"/>
    </source>
</evidence>
<dbReference type="GO" id="GO:0016787">
    <property type="term" value="F:hydrolase activity"/>
    <property type="evidence" value="ECO:0007669"/>
    <property type="project" value="UniProtKB-KW"/>
</dbReference>
<dbReference type="EC" id="3.1.1.-" evidence="7"/>
<feature type="region of interest" description="Disordered" evidence="8">
    <location>
        <begin position="415"/>
        <end position="455"/>
    </location>
</feature>
<dbReference type="PANTHER" id="PTHR32241">
    <property type="entry name" value="PATATIN-LIKE PROTEIN 6"/>
    <property type="match status" value="1"/>
</dbReference>
<evidence type="ECO:0000256" key="1">
    <source>
        <dbReference type="ARBA" id="ARBA00010240"/>
    </source>
</evidence>
<reference evidence="10 11" key="1">
    <citation type="submission" date="2023-10" db="EMBL/GenBank/DDBJ databases">
        <title>Chromosome-scale genome assembly provides insights into flower coloration mechanisms of Canna indica.</title>
        <authorList>
            <person name="Li C."/>
        </authorList>
    </citation>
    <scope>NUCLEOTIDE SEQUENCE [LARGE SCALE GENOMIC DNA]</scope>
    <source>
        <tissue evidence="10">Flower</tissue>
    </source>
</reference>
<comment type="function">
    <text evidence="5">Possesses non-specific lipolytic acyl hydrolase (LAH) activity. Hydrolyzes phospholipids as well as galactolipids. May play a role in disease resistance.</text>
</comment>
<gene>
    <name evidence="10" type="ORF">Cni_G08243</name>
</gene>
<keyword evidence="11" id="KW-1185">Reference proteome</keyword>
<dbReference type="Pfam" id="PF01734">
    <property type="entry name" value="Patatin"/>
    <property type="match status" value="1"/>
</dbReference>
<dbReference type="SUPFAM" id="SSF52151">
    <property type="entry name" value="FabD/lysophospholipase-like"/>
    <property type="match status" value="1"/>
</dbReference>
<proteinExistence type="inferred from homology"/>